<evidence type="ECO:0000256" key="3">
    <source>
        <dbReference type="ARBA" id="ARBA00022692"/>
    </source>
</evidence>
<dbReference type="PANTHER" id="PTHR30086">
    <property type="entry name" value="ARGININE EXPORTER PROTEIN ARGO"/>
    <property type="match status" value="1"/>
</dbReference>
<dbReference type="Pfam" id="PF01810">
    <property type="entry name" value="LysE"/>
    <property type="match status" value="1"/>
</dbReference>
<organism evidence="7 8">
    <name type="scientific">Nonomuraea aridisoli</name>
    <dbReference type="NCBI Taxonomy" id="2070368"/>
    <lineage>
        <taxon>Bacteria</taxon>
        <taxon>Bacillati</taxon>
        <taxon>Actinomycetota</taxon>
        <taxon>Actinomycetes</taxon>
        <taxon>Streptosporangiales</taxon>
        <taxon>Streptosporangiaceae</taxon>
        <taxon>Nonomuraea</taxon>
    </lineage>
</organism>
<evidence type="ECO:0000313" key="7">
    <source>
        <dbReference type="EMBL" id="PZG19774.1"/>
    </source>
</evidence>
<evidence type="ECO:0000313" key="8">
    <source>
        <dbReference type="Proteomes" id="UP000249304"/>
    </source>
</evidence>
<sequence length="264" mass="27017">MWRAADASVRAGGPVPDSCRGAANVGIPLVRRNERHRRAGSRPEASDQGVAMINWAGFIPAAFLVSLIPGANQLLGLNNAVRHGLTYALAGIFARLVAFVILIGLVVAGLGAVLATSAAWLTAVKWVGVVYLAWIGISCLRRARRTSAASAHAAHAAPTKNGLRPLLLNEFLVALSNPKALLLFAALLPQFTGGSQADAGVQIAVLGAAYLAVELIVGLGYIAVGNGIGATGIPAATMRKVDLGSGVIFLGLAALLAADDVTAH</sequence>
<comment type="subcellular location">
    <subcellularLocation>
        <location evidence="1">Cell membrane</location>
        <topology evidence="1">Multi-pass membrane protein</topology>
    </subcellularLocation>
</comment>
<proteinExistence type="predicted"/>
<evidence type="ECO:0000256" key="4">
    <source>
        <dbReference type="ARBA" id="ARBA00022989"/>
    </source>
</evidence>
<reference evidence="7 8" key="1">
    <citation type="submission" date="2018-01" db="EMBL/GenBank/DDBJ databases">
        <title>Draft genome sequence of Nonomuraea sp. KC333.</title>
        <authorList>
            <person name="Sahin N."/>
            <person name="Saygin H."/>
            <person name="Ay H."/>
        </authorList>
    </citation>
    <scope>NUCLEOTIDE SEQUENCE [LARGE SCALE GENOMIC DNA]</scope>
    <source>
        <strain evidence="7 8">KC333</strain>
    </source>
</reference>
<protein>
    <submittedName>
        <fullName evidence="7">LysE family translocator</fullName>
    </submittedName>
</protein>
<dbReference type="GO" id="GO:0005886">
    <property type="term" value="C:plasma membrane"/>
    <property type="evidence" value="ECO:0007669"/>
    <property type="project" value="UniProtKB-SubCell"/>
</dbReference>
<comment type="caution">
    <text evidence="7">The sequence shown here is derived from an EMBL/GenBank/DDBJ whole genome shotgun (WGS) entry which is preliminary data.</text>
</comment>
<evidence type="ECO:0000256" key="5">
    <source>
        <dbReference type="ARBA" id="ARBA00023136"/>
    </source>
</evidence>
<feature type="transmembrane region" description="Helical" evidence="6">
    <location>
        <begin position="52"/>
        <end position="75"/>
    </location>
</feature>
<keyword evidence="8" id="KW-1185">Reference proteome</keyword>
<evidence type="ECO:0000256" key="6">
    <source>
        <dbReference type="SAM" id="Phobius"/>
    </source>
</evidence>
<dbReference type="PANTHER" id="PTHR30086:SF20">
    <property type="entry name" value="ARGININE EXPORTER PROTEIN ARGO-RELATED"/>
    <property type="match status" value="1"/>
</dbReference>
<feature type="transmembrane region" description="Helical" evidence="6">
    <location>
        <begin position="241"/>
        <end position="258"/>
    </location>
</feature>
<dbReference type="GO" id="GO:0015171">
    <property type="term" value="F:amino acid transmembrane transporter activity"/>
    <property type="evidence" value="ECO:0007669"/>
    <property type="project" value="TreeGrafter"/>
</dbReference>
<dbReference type="InterPro" id="IPR001123">
    <property type="entry name" value="LeuE-type"/>
</dbReference>
<dbReference type="Proteomes" id="UP000249304">
    <property type="component" value="Unassembled WGS sequence"/>
</dbReference>
<accession>A0A2W2FYA2</accession>
<keyword evidence="2" id="KW-1003">Cell membrane</keyword>
<keyword evidence="4 6" id="KW-1133">Transmembrane helix</keyword>
<name>A0A2W2FYA2_9ACTN</name>
<dbReference type="OrthoDB" id="3175972at2"/>
<keyword evidence="3 6" id="KW-0812">Transmembrane</keyword>
<feature type="transmembrane region" description="Helical" evidence="6">
    <location>
        <begin position="171"/>
        <end position="191"/>
    </location>
</feature>
<feature type="transmembrane region" description="Helical" evidence="6">
    <location>
        <begin position="118"/>
        <end position="137"/>
    </location>
</feature>
<feature type="transmembrane region" description="Helical" evidence="6">
    <location>
        <begin position="87"/>
        <end position="112"/>
    </location>
</feature>
<evidence type="ECO:0000256" key="1">
    <source>
        <dbReference type="ARBA" id="ARBA00004651"/>
    </source>
</evidence>
<evidence type="ECO:0000256" key="2">
    <source>
        <dbReference type="ARBA" id="ARBA00022475"/>
    </source>
</evidence>
<dbReference type="EMBL" id="POUD01000034">
    <property type="protein sequence ID" value="PZG19774.1"/>
    <property type="molecule type" value="Genomic_DNA"/>
</dbReference>
<keyword evidence="5 6" id="KW-0472">Membrane</keyword>
<gene>
    <name evidence="7" type="ORF">C1J01_11180</name>
</gene>
<feature type="transmembrane region" description="Helical" evidence="6">
    <location>
        <begin position="203"/>
        <end position="229"/>
    </location>
</feature>
<dbReference type="AlphaFoldDB" id="A0A2W2FYA2"/>